<dbReference type="PANTHER" id="PTHR30204">
    <property type="entry name" value="REDOX-CYCLING DRUG-SENSING TRANSCRIPTIONAL ACTIVATOR SOXR"/>
    <property type="match status" value="1"/>
</dbReference>
<dbReference type="InterPro" id="IPR009061">
    <property type="entry name" value="DNA-bd_dom_put_sf"/>
</dbReference>
<dbReference type="SUPFAM" id="SSF46955">
    <property type="entry name" value="Putative DNA-binding domain"/>
    <property type="match status" value="1"/>
</dbReference>
<dbReference type="EMBL" id="LDZF01000003">
    <property type="protein sequence ID" value="KMK15862.1"/>
    <property type="molecule type" value="Genomic_DNA"/>
</dbReference>
<dbReference type="PANTHER" id="PTHR30204:SF97">
    <property type="entry name" value="MERR FAMILY REGULATORY PROTEIN"/>
    <property type="match status" value="1"/>
</dbReference>
<dbReference type="InterPro" id="IPR047057">
    <property type="entry name" value="MerR_fam"/>
</dbReference>
<feature type="domain" description="HTH merR-type" evidence="2">
    <location>
        <begin position="1"/>
        <end position="68"/>
    </location>
</feature>
<evidence type="ECO:0000313" key="3">
    <source>
        <dbReference type="EMBL" id="KMK15862.1"/>
    </source>
</evidence>
<name>A0A0J5NMJ9_PLUGE</name>
<evidence type="ECO:0000256" key="1">
    <source>
        <dbReference type="ARBA" id="ARBA00023125"/>
    </source>
</evidence>
<sequence>MDIGELSALAGVAPSALRFYEMKGLIKPIGRSGLRRQYPEYAVSKLQLIAAGQIAGFTLDEMATMFGEPHQRHIDRDALLSRAQQIDETVQKLQMLSMGLKHVAKCREEDPMECAEFRRVVARGLRLGSGDKHNG</sequence>
<dbReference type="Proteomes" id="UP000036196">
    <property type="component" value="Unassembled WGS sequence"/>
</dbReference>
<protein>
    <submittedName>
        <fullName evidence="3">Transcriptional regulator</fullName>
    </submittedName>
</protein>
<dbReference type="PRINTS" id="PR00040">
    <property type="entry name" value="HTHMERR"/>
</dbReference>
<reference evidence="3 4" key="1">
    <citation type="submission" date="2015-05" db="EMBL/GenBank/DDBJ databases">
        <title>Genome sequences of Pluralibacter gergoviae.</title>
        <authorList>
            <person name="Greninger A.L."/>
            <person name="Miller S."/>
        </authorList>
    </citation>
    <scope>NUCLEOTIDE SEQUENCE [LARGE SCALE GENOMIC DNA]</scope>
    <source>
        <strain evidence="3 4">JS81F13</strain>
    </source>
</reference>
<accession>A0A0J5NMJ9</accession>
<comment type="caution">
    <text evidence="3">The sequence shown here is derived from an EMBL/GenBank/DDBJ whole genome shotgun (WGS) entry which is preliminary data.</text>
</comment>
<keyword evidence="1" id="KW-0238">DNA-binding</keyword>
<dbReference type="AlphaFoldDB" id="A0A0J5NMJ9"/>
<keyword evidence="4" id="KW-1185">Reference proteome</keyword>
<organism evidence="3 4">
    <name type="scientific">Pluralibacter gergoviae</name>
    <name type="common">Enterobacter gergoviae</name>
    <dbReference type="NCBI Taxonomy" id="61647"/>
    <lineage>
        <taxon>Bacteria</taxon>
        <taxon>Pseudomonadati</taxon>
        <taxon>Pseudomonadota</taxon>
        <taxon>Gammaproteobacteria</taxon>
        <taxon>Enterobacterales</taxon>
        <taxon>Enterobacteriaceae</taxon>
        <taxon>Pluralibacter</taxon>
    </lineage>
</organism>
<dbReference type="SMART" id="SM00422">
    <property type="entry name" value="HTH_MERR"/>
    <property type="match status" value="1"/>
</dbReference>
<dbReference type="PROSITE" id="PS00552">
    <property type="entry name" value="HTH_MERR_1"/>
    <property type="match status" value="1"/>
</dbReference>
<dbReference type="PROSITE" id="PS50937">
    <property type="entry name" value="HTH_MERR_2"/>
    <property type="match status" value="1"/>
</dbReference>
<dbReference type="PATRIC" id="fig|61647.15.peg.3182"/>
<proteinExistence type="predicted"/>
<evidence type="ECO:0000313" key="4">
    <source>
        <dbReference type="Proteomes" id="UP000036196"/>
    </source>
</evidence>
<dbReference type="Pfam" id="PF13411">
    <property type="entry name" value="MerR_1"/>
    <property type="match status" value="1"/>
</dbReference>
<dbReference type="GO" id="GO:0003700">
    <property type="term" value="F:DNA-binding transcription factor activity"/>
    <property type="evidence" value="ECO:0007669"/>
    <property type="project" value="InterPro"/>
</dbReference>
<gene>
    <name evidence="3" type="ORF">ABW06_04240</name>
</gene>
<dbReference type="Gene3D" id="1.10.1660.10">
    <property type="match status" value="1"/>
</dbReference>
<dbReference type="InterPro" id="IPR000551">
    <property type="entry name" value="MerR-type_HTH_dom"/>
</dbReference>
<dbReference type="GO" id="GO:0003677">
    <property type="term" value="F:DNA binding"/>
    <property type="evidence" value="ECO:0007669"/>
    <property type="project" value="UniProtKB-KW"/>
</dbReference>
<evidence type="ECO:0000259" key="2">
    <source>
        <dbReference type="PROSITE" id="PS50937"/>
    </source>
</evidence>